<evidence type="ECO:0000313" key="3">
    <source>
        <dbReference type="Proteomes" id="UP001219605"/>
    </source>
</evidence>
<dbReference type="EMBL" id="CP118615">
    <property type="protein sequence ID" value="WDZ88107.1"/>
    <property type="molecule type" value="Genomic_DNA"/>
</dbReference>
<gene>
    <name evidence="2" type="ORF">PVK37_18800</name>
</gene>
<accession>A0ABY8A1E4</accession>
<name>A0ABY8A1E4_9ACTN</name>
<proteinExistence type="predicted"/>
<evidence type="ECO:0008006" key="4">
    <source>
        <dbReference type="Google" id="ProtNLM"/>
    </source>
</evidence>
<reference evidence="2 3" key="1">
    <citation type="submission" date="2023-02" db="EMBL/GenBank/DDBJ databases">
        <authorList>
            <person name="Mo P."/>
        </authorList>
    </citation>
    <scope>NUCLEOTIDE SEQUENCE [LARGE SCALE GENOMIC DNA]</scope>
    <source>
        <strain evidence="2 3">HUAS 3</strain>
    </source>
</reference>
<dbReference type="Proteomes" id="UP001219605">
    <property type="component" value="Chromosome"/>
</dbReference>
<feature type="transmembrane region" description="Helical" evidence="1">
    <location>
        <begin position="42"/>
        <end position="64"/>
    </location>
</feature>
<keyword evidence="3" id="KW-1185">Reference proteome</keyword>
<feature type="transmembrane region" description="Helical" evidence="1">
    <location>
        <begin position="162"/>
        <end position="182"/>
    </location>
</feature>
<protein>
    <recommendedName>
        <fullName evidence="4">DUF3592 domain-containing protein</fullName>
    </recommendedName>
</protein>
<keyword evidence="1" id="KW-0472">Membrane</keyword>
<evidence type="ECO:0000313" key="2">
    <source>
        <dbReference type="EMBL" id="WDZ88107.1"/>
    </source>
</evidence>
<evidence type="ECO:0000256" key="1">
    <source>
        <dbReference type="SAM" id="Phobius"/>
    </source>
</evidence>
<keyword evidence="1" id="KW-1133">Transmembrane helix</keyword>
<keyword evidence="1" id="KW-0812">Transmembrane</keyword>
<sequence length="183" mass="20246">MTTMDSDLRRPRILRPTGRIFTGRVVRFMDGYTREMRVAQPILVAVVTAAGVVQLLTLLVRTVLKAAGGAGARRKWKDLKKGPEFLVTPVRLRDTDGQLYEVELHGHLAQSAVHPGDHVQLTLRDQGDPDLPPRIERIVNITTTQWLTPRPPTVWSHLGPPLLLQAALGVLVVVSLLVLVIVV</sequence>
<organism evidence="2 3">
    <name type="scientific">Micromonospora cathayae</name>
    <dbReference type="NCBI Taxonomy" id="3028804"/>
    <lineage>
        <taxon>Bacteria</taxon>
        <taxon>Bacillati</taxon>
        <taxon>Actinomycetota</taxon>
        <taxon>Actinomycetes</taxon>
        <taxon>Micromonosporales</taxon>
        <taxon>Micromonosporaceae</taxon>
        <taxon>Micromonospora</taxon>
    </lineage>
</organism>
<dbReference type="RefSeq" id="WP_275035169.1">
    <property type="nucleotide sequence ID" value="NZ_CP118615.1"/>
</dbReference>